<evidence type="ECO:0000313" key="2">
    <source>
        <dbReference type="EMBL" id="CAA0115158.1"/>
    </source>
</evidence>
<sequence length="563" mass="61370">MAIDLPPVIPPQASTAERIEQYAAAQSDSIIDVKIGEYDLRISGNRYLSREQIDLIMGVAKTPAQAVNALNQAYYQLGHLLVTVYFAHRNNMIFAHVINGHLAAIKAPESIYPYFSGLIGDEDLSRSEFDSKRVLANLKSKRAGLDYAITYQLSEDPTAFTLVLTESVKEDHDSTDISVSVNNFGNRFLGRYFANATIKHDFSSGLEASLSYDRALTELGEVNGGDYYDGYTLRVNYPSSYGLYGVEARYTEYERYAEGEISTDNGALLNDVLCGLPLVCDLTASLGLNLDGTATEQSLLRLMAETSSVALTGEQVISSDALHRFTVSQRLEKIDSTINIDGFGTALDEPQTTLELGLKYNKLIRLFGVGSQLTVQGFVEAGLGSDEGTLASDDREGVVSTGRRTGEFLVARPRIGLKMAVTDWATLKTDVISQFSDGQQLPLQQQFFLGGAAGLNAYLPGVLVGDSGVYSKFALESNGLPFFGFTFTPAVFAEYGQAWYEDASGEAGDVRSLADIGFSVRAALGKGFVTEFLAATPVYDDNLDENALSQLEVDFFWRLSLTF</sequence>
<dbReference type="AlphaFoldDB" id="A0A5S9NC17"/>
<dbReference type="RefSeq" id="WP_159267956.1">
    <property type="nucleotide sequence ID" value="NZ_CACSIK010000001.1"/>
</dbReference>
<dbReference type="Proteomes" id="UP000439591">
    <property type="component" value="Unassembled WGS sequence"/>
</dbReference>
<organism evidence="1 4">
    <name type="scientific">Zhongshania aliphaticivorans</name>
    <dbReference type="NCBI Taxonomy" id="1470434"/>
    <lineage>
        <taxon>Bacteria</taxon>
        <taxon>Pseudomonadati</taxon>
        <taxon>Pseudomonadota</taxon>
        <taxon>Gammaproteobacteria</taxon>
        <taxon>Cellvibrionales</taxon>
        <taxon>Spongiibacteraceae</taxon>
        <taxon>Zhongshania</taxon>
    </lineage>
</organism>
<dbReference type="EMBL" id="CACSIM010000005">
    <property type="protein sequence ID" value="CAA0115158.1"/>
    <property type="molecule type" value="Genomic_DNA"/>
</dbReference>
<dbReference type="Proteomes" id="UP000435877">
    <property type="component" value="Unassembled WGS sequence"/>
</dbReference>
<proteinExistence type="predicted"/>
<dbReference type="OrthoDB" id="7060721at2"/>
<evidence type="ECO:0000313" key="5">
    <source>
        <dbReference type="Proteomes" id="UP000439591"/>
    </source>
</evidence>
<protein>
    <submittedName>
        <fullName evidence="1">Uncharacterized protein</fullName>
    </submittedName>
</protein>
<reference evidence="4 5" key="1">
    <citation type="submission" date="2019-11" db="EMBL/GenBank/DDBJ databases">
        <authorList>
            <person name="Holert J."/>
        </authorList>
    </citation>
    <scope>NUCLEOTIDE SEQUENCE [LARGE SCALE GENOMIC DNA]</scope>
    <source>
        <strain evidence="2">BC3_2A</strain>
        <strain evidence="1">SB11_1A</strain>
    </source>
</reference>
<dbReference type="GO" id="GO:0008320">
    <property type="term" value="F:protein transmembrane transporter activity"/>
    <property type="evidence" value="ECO:0007669"/>
    <property type="project" value="TreeGrafter"/>
</dbReference>
<dbReference type="EMBL" id="CACSIK010000001">
    <property type="protein sequence ID" value="CAA0087589.1"/>
    <property type="molecule type" value="Genomic_DNA"/>
</dbReference>
<dbReference type="GO" id="GO:0098046">
    <property type="term" value="C:type V protein secretion system complex"/>
    <property type="evidence" value="ECO:0007669"/>
    <property type="project" value="TreeGrafter"/>
</dbReference>
<evidence type="ECO:0000313" key="3">
    <source>
        <dbReference type="EMBL" id="CAA0120015.1"/>
    </source>
</evidence>
<name>A0A5S9NC17_9GAMM</name>
<dbReference type="PANTHER" id="PTHR34597:SF3">
    <property type="entry name" value="OUTER MEMBRANE TRANSPORTER CDIB"/>
    <property type="match status" value="1"/>
</dbReference>
<dbReference type="InterPro" id="IPR051544">
    <property type="entry name" value="TPS_OM_transporter"/>
</dbReference>
<keyword evidence="4" id="KW-1185">Reference proteome</keyword>
<evidence type="ECO:0000313" key="1">
    <source>
        <dbReference type="EMBL" id="CAA0087589.1"/>
    </source>
</evidence>
<gene>
    <name evidence="1" type="ORF">IHBHHGIJ_01353</name>
    <name evidence="2" type="ORF">KFEGEMFD_03093</name>
    <name evidence="3" type="ORF">KFEGEMFD_03652</name>
</gene>
<dbReference type="EMBL" id="CACSIM010000007">
    <property type="protein sequence ID" value="CAA0120015.1"/>
    <property type="molecule type" value="Genomic_DNA"/>
</dbReference>
<dbReference type="GO" id="GO:0046819">
    <property type="term" value="P:protein secretion by the type V secretion system"/>
    <property type="evidence" value="ECO:0007669"/>
    <property type="project" value="TreeGrafter"/>
</dbReference>
<dbReference type="PANTHER" id="PTHR34597">
    <property type="entry name" value="SLR1661 PROTEIN"/>
    <property type="match status" value="1"/>
</dbReference>
<accession>A0A5S9NC17</accession>
<evidence type="ECO:0000313" key="4">
    <source>
        <dbReference type="Proteomes" id="UP000435877"/>
    </source>
</evidence>